<evidence type="ECO:0000256" key="1">
    <source>
        <dbReference type="ARBA" id="ARBA00012513"/>
    </source>
</evidence>
<feature type="compositionally biased region" description="Basic and acidic residues" evidence="7">
    <location>
        <begin position="302"/>
        <end position="311"/>
    </location>
</feature>
<accession>D8LX28</accession>
<evidence type="ECO:0000259" key="8">
    <source>
        <dbReference type="PROSITE" id="PS50011"/>
    </source>
</evidence>
<dbReference type="InterPro" id="IPR000719">
    <property type="entry name" value="Prot_kinase_dom"/>
</dbReference>
<gene>
    <name evidence="9" type="ORF">GSBLH_T00001082001</name>
</gene>
<dbReference type="GeneID" id="24918361"/>
<feature type="domain" description="Protein kinase" evidence="8">
    <location>
        <begin position="9"/>
        <end position="273"/>
    </location>
</feature>
<feature type="region of interest" description="Disordered" evidence="7">
    <location>
        <begin position="302"/>
        <end position="326"/>
    </location>
</feature>
<dbReference type="EMBL" id="FN668639">
    <property type="protein sequence ID" value="CBK20823.2"/>
    <property type="molecule type" value="Genomic_DNA"/>
</dbReference>
<keyword evidence="10" id="KW-1185">Reference proteome</keyword>
<dbReference type="InterPro" id="IPR050235">
    <property type="entry name" value="CK1_Ser-Thr_kinase"/>
</dbReference>
<dbReference type="InParanoid" id="D8LX28"/>
<dbReference type="RefSeq" id="XP_012894871.1">
    <property type="nucleotide sequence ID" value="XM_013039417.1"/>
</dbReference>
<name>D8LX28_BLAHO</name>
<dbReference type="PROSITE" id="PS00107">
    <property type="entry name" value="PROTEIN_KINASE_ATP"/>
    <property type="match status" value="1"/>
</dbReference>
<reference evidence="9" key="1">
    <citation type="submission" date="2010-02" db="EMBL/GenBank/DDBJ databases">
        <title>Sequencing and annotation of the Blastocystis hominis genome.</title>
        <authorList>
            <person name="Wincker P."/>
        </authorList>
    </citation>
    <scope>NUCLEOTIDE SEQUENCE</scope>
    <source>
        <strain evidence="9">Singapore isolate B</strain>
    </source>
</reference>
<dbReference type="InterPro" id="IPR008271">
    <property type="entry name" value="Ser/Thr_kinase_AS"/>
</dbReference>
<keyword evidence="2 5" id="KW-0547">Nucleotide-binding</keyword>
<dbReference type="Gene3D" id="1.10.510.10">
    <property type="entry name" value="Transferase(Phosphotransferase) domain 1"/>
    <property type="match status" value="1"/>
</dbReference>
<dbReference type="Proteomes" id="UP000008312">
    <property type="component" value="Unassembled WGS sequence"/>
</dbReference>
<evidence type="ECO:0000256" key="3">
    <source>
        <dbReference type="ARBA" id="ARBA00022840"/>
    </source>
</evidence>
<dbReference type="SUPFAM" id="SSF56112">
    <property type="entry name" value="Protein kinase-like (PK-like)"/>
    <property type="match status" value="1"/>
</dbReference>
<organism evidence="9">
    <name type="scientific">Blastocystis hominis</name>
    <dbReference type="NCBI Taxonomy" id="12968"/>
    <lineage>
        <taxon>Eukaryota</taxon>
        <taxon>Sar</taxon>
        <taxon>Stramenopiles</taxon>
        <taxon>Bigyra</taxon>
        <taxon>Opalozoa</taxon>
        <taxon>Opalinata</taxon>
        <taxon>Blastocystidae</taxon>
        <taxon>Blastocystis</taxon>
    </lineage>
</organism>
<evidence type="ECO:0000256" key="7">
    <source>
        <dbReference type="SAM" id="MobiDB-lite"/>
    </source>
</evidence>
<dbReference type="SMART" id="SM00220">
    <property type="entry name" value="S_TKc"/>
    <property type="match status" value="1"/>
</dbReference>
<keyword evidence="3 5" id="KW-0067">ATP-binding</keyword>
<dbReference type="InterPro" id="IPR017441">
    <property type="entry name" value="Protein_kinase_ATP_BS"/>
</dbReference>
<evidence type="ECO:0000256" key="2">
    <source>
        <dbReference type="ARBA" id="ARBA00022741"/>
    </source>
</evidence>
<evidence type="ECO:0000313" key="10">
    <source>
        <dbReference type="Proteomes" id="UP000008312"/>
    </source>
</evidence>
<protein>
    <recommendedName>
        <fullName evidence="4">Casein kinase I</fullName>
        <ecNumber evidence="1">2.7.11.1</ecNumber>
    </recommendedName>
</protein>
<dbReference type="Pfam" id="PF00069">
    <property type="entry name" value="Pkinase"/>
    <property type="match status" value="1"/>
</dbReference>
<dbReference type="GO" id="GO:0004674">
    <property type="term" value="F:protein serine/threonine kinase activity"/>
    <property type="evidence" value="ECO:0007669"/>
    <property type="project" value="UniProtKB-KW"/>
</dbReference>
<dbReference type="InterPro" id="IPR011009">
    <property type="entry name" value="Kinase-like_dom_sf"/>
</dbReference>
<dbReference type="AlphaFoldDB" id="D8LX28"/>
<dbReference type="EC" id="2.7.11.1" evidence="1"/>
<evidence type="ECO:0000256" key="6">
    <source>
        <dbReference type="RuleBase" id="RU000304"/>
    </source>
</evidence>
<comment type="similarity">
    <text evidence="6">Belongs to the protein kinase superfamily.</text>
</comment>
<dbReference type="PROSITE" id="PS00108">
    <property type="entry name" value="PROTEIN_KINASE_ST"/>
    <property type="match status" value="1"/>
</dbReference>
<evidence type="ECO:0000256" key="5">
    <source>
        <dbReference type="PROSITE-ProRule" id="PRU10141"/>
    </source>
</evidence>
<evidence type="ECO:0000313" key="9">
    <source>
        <dbReference type="EMBL" id="CBK20823.2"/>
    </source>
</evidence>
<keyword evidence="6" id="KW-0723">Serine/threonine-protein kinase</keyword>
<keyword evidence="6" id="KW-0418">Kinase</keyword>
<feature type="binding site" evidence="5">
    <location>
        <position position="38"/>
    </location>
    <ligand>
        <name>ATP</name>
        <dbReference type="ChEBI" id="CHEBI:30616"/>
    </ligand>
</feature>
<dbReference type="GO" id="GO:0005524">
    <property type="term" value="F:ATP binding"/>
    <property type="evidence" value="ECO:0007669"/>
    <property type="project" value="UniProtKB-UniRule"/>
</dbReference>
<dbReference type="OMA" id="NKHQENK"/>
<dbReference type="FunFam" id="1.10.510.10:FF:000596">
    <property type="entry name" value="CK1 family protein kinase"/>
    <property type="match status" value="1"/>
</dbReference>
<dbReference type="OrthoDB" id="5800476at2759"/>
<dbReference type="PROSITE" id="PS50011">
    <property type="entry name" value="PROTEIN_KINASE_DOM"/>
    <property type="match status" value="1"/>
</dbReference>
<dbReference type="CDD" id="cd14016">
    <property type="entry name" value="STKc_CK1"/>
    <property type="match status" value="1"/>
</dbReference>
<keyword evidence="6" id="KW-0808">Transferase</keyword>
<evidence type="ECO:0000256" key="4">
    <source>
        <dbReference type="ARBA" id="ARBA00023860"/>
    </source>
</evidence>
<proteinExistence type="inferred from homology"/>
<dbReference type="PANTHER" id="PTHR11909">
    <property type="entry name" value="CASEIN KINASE-RELATED"/>
    <property type="match status" value="1"/>
</dbReference>
<sequence length="431" mass="49950">MELVIGCRYKFGKKIGEGTFGEIFIGTDIHSGEEVAIKVEHATRRNPQLPYEYKIYTLLRGGIGIPNAYFYTQERCYNILVMDLLGPSLEDLFNYCNRRFSLKTVCMLAQEMIKRVEYIHSKNFIHRDIKPDNFVVGLKRNANIVFLLDYGLSKRYCNPVTKAHIPYRENKNLTGTPRYASIANHLGIEQSRRDDLESLGYVFMYFLRGKLPWQGLQAANKREKYTKILQRKMEVSFEYLCKDYPEEFLMYFDYCRALRFDDCPNYAYLYSLFRNVMVRNVRFDWPRFWVENGGRWSVRLDGQHRQARRDGSPFSLPRTRREDPPRLTHRGAAELSPLADCGGRAAVQRGAGVGGEPFFWRVDGSEIEAVRSMGSVDSRRCAPHEHESFEQVTPDDLFTEGADYKSIEPNRGSSIFPSLSGLTLATGRLWM</sequence>